<sequence length="139" mass="16016">MTDERIVDRHYQKRFGECELKISGQLSKNDQKISFFEILSQIPSNSEDWYIFECDAVGKAPNNLPMPEFEDLVLNSKYGYQMSWAGLLKFSKGIEDINNLIVVSSTIPVEFEILEKGAEALQVRLEIHDSTAWEIEFYG</sequence>
<dbReference type="EMBL" id="JARZZP010000018">
    <property type="protein sequence ID" value="MDI1474835.1"/>
    <property type="molecule type" value="Genomic_DNA"/>
</dbReference>
<name>A0ABT6PFQ2_9STRE</name>
<proteinExistence type="predicted"/>
<organism evidence="1 2">
    <name type="scientific">Streptococcus taonis</name>
    <dbReference type="NCBI Taxonomy" id="3041623"/>
    <lineage>
        <taxon>Bacteria</taxon>
        <taxon>Bacillati</taxon>
        <taxon>Bacillota</taxon>
        <taxon>Bacilli</taxon>
        <taxon>Lactobacillales</taxon>
        <taxon>Streptococcaceae</taxon>
        <taxon>Streptococcus</taxon>
    </lineage>
</organism>
<keyword evidence="2" id="KW-1185">Reference proteome</keyword>
<dbReference type="Proteomes" id="UP001160991">
    <property type="component" value="Unassembled WGS sequence"/>
</dbReference>
<accession>A0ABT6PFQ2</accession>
<evidence type="ECO:0000313" key="1">
    <source>
        <dbReference type="EMBL" id="MDI1474835.1"/>
    </source>
</evidence>
<reference evidence="1" key="1">
    <citation type="submission" date="2023-04" db="EMBL/GenBank/DDBJ databases">
        <title>A new Streptococcus species isolated from the patient with bacteremia.</title>
        <authorList>
            <person name="Chen Y.-S."/>
            <person name="Lee C.-Y."/>
            <person name="Chan C.-K."/>
        </authorList>
    </citation>
    <scope>NUCLEOTIDE SEQUENCE</scope>
    <source>
        <strain evidence="1">ST22-14</strain>
    </source>
</reference>
<evidence type="ECO:0000313" key="2">
    <source>
        <dbReference type="Proteomes" id="UP001160991"/>
    </source>
</evidence>
<gene>
    <name evidence="1" type="ORF">QEZ38_09050</name>
</gene>
<comment type="caution">
    <text evidence="1">The sequence shown here is derived from an EMBL/GenBank/DDBJ whole genome shotgun (WGS) entry which is preliminary data.</text>
</comment>
<protein>
    <submittedName>
        <fullName evidence="1">Uncharacterized protein</fullName>
    </submittedName>
</protein>